<gene>
    <name evidence="3" type="primary">pulA</name>
    <name evidence="3" type="ORF">QUV96_08090</name>
</gene>
<dbReference type="Gene3D" id="2.60.40.2320">
    <property type="match status" value="1"/>
</dbReference>
<dbReference type="EMBL" id="JAUDCG010000034">
    <property type="protein sequence ID" value="MDM8157595.1"/>
    <property type="molecule type" value="Genomic_DNA"/>
</dbReference>
<dbReference type="InterPro" id="IPR011840">
    <property type="entry name" value="PulA_typeI"/>
</dbReference>
<dbReference type="RefSeq" id="WP_289608040.1">
    <property type="nucleotide sequence ID" value="NZ_JAUDCG010000034.1"/>
</dbReference>
<dbReference type="Gene3D" id="2.60.40.10">
    <property type="entry name" value="Immunoglobulins"/>
    <property type="match status" value="1"/>
</dbReference>
<evidence type="ECO:0000256" key="1">
    <source>
        <dbReference type="ARBA" id="ARBA00008061"/>
    </source>
</evidence>
<evidence type="ECO:0000313" key="3">
    <source>
        <dbReference type="EMBL" id="MDM8157595.1"/>
    </source>
</evidence>
<keyword evidence="4" id="KW-1185">Reference proteome</keyword>
<dbReference type="InterPro" id="IPR006047">
    <property type="entry name" value="GH13_cat_dom"/>
</dbReference>
<dbReference type="SMART" id="SM00642">
    <property type="entry name" value="Aamy"/>
    <property type="match status" value="1"/>
</dbReference>
<dbReference type="SUPFAM" id="SSF51445">
    <property type="entry name" value="(Trans)glycosidases"/>
    <property type="match status" value="1"/>
</dbReference>
<proteinExistence type="inferred from homology"/>
<dbReference type="InterPro" id="IPR004193">
    <property type="entry name" value="Glyco_hydro_13_N"/>
</dbReference>
<comment type="caution">
    <text evidence="3">The sequence shown here is derived from an EMBL/GenBank/DDBJ whole genome shotgun (WGS) entry which is preliminary data.</text>
</comment>
<dbReference type="CDD" id="cd02860">
    <property type="entry name" value="E_set_Pullulanase"/>
    <property type="match status" value="1"/>
</dbReference>
<name>A0ABT7UD87_9FIRM</name>
<reference evidence="3" key="2">
    <citation type="submission" date="2023-06" db="EMBL/GenBank/DDBJ databases">
        <authorList>
            <person name="Zeman M."/>
            <person name="Kubasova T."/>
            <person name="Jahodarova E."/>
            <person name="Nykrynova M."/>
            <person name="Rychlik I."/>
        </authorList>
    </citation>
    <scope>NUCLEOTIDE SEQUENCE</scope>
    <source>
        <strain evidence="3">ET39</strain>
    </source>
</reference>
<evidence type="ECO:0000313" key="4">
    <source>
        <dbReference type="Proteomes" id="UP001529340"/>
    </source>
</evidence>
<dbReference type="Pfam" id="PF02922">
    <property type="entry name" value="CBM_48"/>
    <property type="match status" value="1"/>
</dbReference>
<dbReference type="Gene3D" id="3.20.20.80">
    <property type="entry name" value="Glycosidases"/>
    <property type="match status" value="1"/>
</dbReference>
<reference evidence="3" key="1">
    <citation type="submission" date="2023-06" db="EMBL/GenBank/DDBJ databases">
        <title>Identification and characterization of horizontal gene transfer across gut microbiota members of farm animals based on homology search.</title>
        <authorList>
            <person name="Schwarzerova J."/>
            <person name="Nykrynova M."/>
            <person name="Jureckova K."/>
            <person name="Cejkova D."/>
            <person name="Rychlik I."/>
        </authorList>
    </citation>
    <scope>NUCLEOTIDE SEQUENCE</scope>
    <source>
        <strain evidence="3">ET39</strain>
    </source>
</reference>
<feature type="domain" description="Glycosyl hydrolase family 13 catalytic" evidence="2">
    <location>
        <begin position="239"/>
        <end position="617"/>
    </location>
</feature>
<evidence type="ECO:0000259" key="2">
    <source>
        <dbReference type="SMART" id="SM00642"/>
    </source>
</evidence>
<organism evidence="3 4">
    <name type="scientific">Amedibacillus dolichus</name>
    <dbReference type="NCBI Taxonomy" id="31971"/>
    <lineage>
        <taxon>Bacteria</taxon>
        <taxon>Bacillati</taxon>
        <taxon>Bacillota</taxon>
        <taxon>Erysipelotrichia</taxon>
        <taxon>Erysipelotrichales</taxon>
        <taxon>Erysipelotrichaceae</taxon>
        <taxon>Amedibacillus</taxon>
    </lineage>
</organism>
<dbReference type="SUPFAM" id="SSF81296">
    <property type="entry name" value="E set domains"/>
    <property type="match status" value="1"/>
</dbReference>
<protein>
    <submittedName>
        <fullName evidence="3">Type I pullulanase</fullName>
        <ecNumber evidence="3">3.2.1.41</ecNumber>
    </submittedName>
</protein>
<dbReference type="PANTHER" id="PTHR43002">
    <property type="entry name" value="GLYCOGEN DEBRANCHING ENZYME"/>
    <property type="match status" value="1"/>
</dbReference>
<dbReference type="CDD" id="cd11341">
    <property type="entry name" value="AmyAc_Pullulanase_LD-like"/>
    <property type="match status" value="1"/>
</dbReference>
<keyword evidence="3" id="KW-0378">Hydrolase</keyword>
<dbReference type="Pfam" id="PF00128">
    <property type="entry name" value="Alpha-amylase"/>
    <property type="match status" value="1"/>
</dbReference>
<keyword evidence="3" id="KW-0326">Glycosidase</keyword>
<dbReference type="InterPro" id="IPR014756">
    <property type="entry name" value="Ig_E-set"/>
</dbReference>
<sequence>MRQKDYFEAYIDGYDKVVVYMSKQSYEGKSARFYLKDSKEQIIELKICSIEDTQNNYRKYILEIEEELTIGEEYYVYHEHARKTIAEYSYIVKTDRFDEEFFYDGNDLGPMYSRRHTSFALWAPTAYRIVLELKRNNGLCETFEMKRGEKGVWRTTVPGDLNGVAYTYHVRVNGRWRETIDPYAICGGANSSVSAICDRESLRFRTYPLPPMHSACDAVIYETSVRDFTIQSGIGVHHPGTFRGFVEENPVTQAMQTGFSYLRSLGITHVQLMPVFDFGSVDEVYPQMFYNWGYDPVHHRCLEGIYSTDILSYSARMREFGHLVEECHKNGIRVNLDVVFNHAYDKENFAFENIVPNYFFLMNEQGDFSNGSWCGNDIDTTRRMSRRYFIDTCVWMTRFYHIDGLRLDLMGILSIDLVNEIYLRCRSINPDFMVYGEGWDMPSFLPQEQRASIRNTGKLPFVAHFSDRFRDVIKGSTSAYEIANKGFCTGAEHLLDIVKNCLCASCVDFGAGQMFANPRNVINYVECHDNHTSWDKMRECCRGEERWIRKRRQEMMIAMVLLAQGIPFLHSGQEFARTKHGIGNSYDQSDAINQIDYLRRNGYQDMVEHTKLLIRIRREHPAFRYSITEDLYQHVSFEEIEGQALIYKVKDGQEEIWSFFHPGATTLYYHLPGNVDILYYNGPSTLTDQQDLEIQPYTTIVCRFR</sequence>
<comment type="similarity">
    <text evidence="1">Belongs to the glycosyl hydrolase 13 family.</text>
</comment>
<dbReference type="EC" id="3.2.1.41" evidence="3"/>
<dbReference type="GO" id="GO:0051060">
    <property type="term" value="F:pullulanase activity"/>
    <property type="evidence" value="ECO:0007669"/>
    <property type="project" value="UniProtKB-EC"/>
</dbReference>
<dbReference type="InterPro" id="IPR017853">
    <property type="entry name" value="GH"/>
</dbReference>
<dbReference type="Proteomes" id="UP001529340">
    <property type="component" value="Unassembled WGS sequence"/>
</dbReference>
<dbReference type="NCBIfam" id="TIGR02104">
    <property type="entry name" value="pulA_typeI"/>
    <property type="match status" value="1"/>
</dbReference>
<dbReference type="InterPro" id="IPR013783">
    <property type="entry name" value="Ig-like_fold"/>
</dbReference>
<accession>A0ABT7UD87</accession>
<dbReference type="InterPro" id="IPR040697">
    <property type="entry name" value="PulA_N1"/>
</dbReference>
<dbReference type="Pfam" id="PF17999">
    <property type="entry name" value="PulA_N1"/>
    <property type="match status" value="1"/>
</dbReference>